<evidence type="ECO:0000256" key="1">
    <source>
        <dbReference type="ARBA" id="ARBA00010613"/>
    </source>
</evidence>
<dbReference type="PROSITE" id="PS50263">
    <property type="entry name" value="CN_HYDROLASE"/>
    <property type="match status" value="1"/>
</dbReference>
<gene>
    <name evidence="4" type="ORF">CWD77_12435</name>
</gene>
<proteinExistence type="inferred from homology"/>
<dbReference type="PROSITE" id="PS01227">
    <property type="entry name" value="UPF0012"/>
    <property type="match status" value="1"/>
</dbReference>
<dbReference type="InterPro" id="IPR003010">
    <property type="entry name" value="C-N_Hydrolase"/>
</dbReference>
<evidence type="ECO:0000313" key="5">
    <source>
        <dbReference type="Proteomes" id="UP000233398"/>
    </source>
</evidence>
<dbReference type="CDD" id="cd07572">
    <property type="entry name" value="nit"/>
    <property type="match status" value="1"/>
</dbReference>
<dbReference type="Gene3D" id="3.60.110.10">
    <property type="entry name" value="Carbon-nitrogen hydrolase"/>
    <property type="match status" value="1"/>
</dbReference>
<dbReference type="InterPro" id="IPR045254">
    <property type="entry name" value="Nit1/2_C-N_Hydrolase"/>
</dbReference>
<dbReference type="Pfam" id="PF00795">
    <property type="entry name" value="CN_hydrolase"/>
    <property type="match status" value="1"/>
</dbReference>
<reference evidence="4 5" key="1">
    <citation type="submission" date="2017-11" db="EMBL/GenBank/DDBJ databases">
        <title>Rhodohalobacter 15182 sp. nov., isolated from a salt lake.</title>
        <authorList>
            <person name="Han S."/>
        </authorList>
    </citation>
    <scope>NUCLEOTIDE SEQUENCE [LARGE SCALE GENOMIC DNA]</scope>
    <source>
        <strain evidence="4 5">15182</strain>
    </source>
</reference>
<dbReference type="RefSeq" id="WP_101073881.1">
    <property type="nucleotide sequence ID" value="NZ_PISP01000003.1"/>
</dbReference>
<name>A0A2N0VGR4_9BACT</name>
<sequence length="269" mass="29917">MKTIKAAAVQLNSQPDVKISLQEVQSRVREAAENGAKLICLPENFAFLGDEREKLKQSAEISAEVEKKLPEWAKELNVTIIGGGYPAQAGNGKIYNRSIVVNTDGEVAATYDKIHLFDVEISEEETWRESDTVQEGKRDAVVYKSDNLPAIGLSICYDLRFPELYRKMAAQGAEIITVPSAFTRPTGEAHWMPLLQTRAIENSAFVIAPAQTGLHGEKRKTWGHSMIIDPWGTVLSEAGIEPGVIYAELDLEYLKEVRKKLPSLEHRVL</sequence>
<dbReference type="AlphaFoldDB" id="A0A2N0VGR4"/>
<dbReference type="PANTHER" id="PTHR23088:SF27">
    <property type="entry name" value="DEAMINATED GLUTATHIONE AMIDASE"/>
    <property type="match status" value="1"/>
</dbReference>
<comment type="similarity">
    <text evidence="1">Belongs to the carbon-nitrogen hydrolase superfamily. NIT1/NIT2 family.</text>
</comment>
<organism evidence="4 5">
    <name type="scientific">Rhodohalobacter barkolensis</name>
    <dbReference type="NCBI Taxonomy" id="2053187"/>
    <lineage>
        <taxon>Bacteria</taxon>
        <taxon>Pseudomonadati</taxon>
        <taxon>Balneolota</taxon>
        <taxon>Balneolia</taxon>
        <taxon>Balneolales</taxon>
        <taxon>Balneolaceae</taxon>
        <taxon>Rhodohalobacter</taxon>
    </lineage>
</organism>
<feature type="domain" description="CN hydrolase" evidence="3">
    <location>
        <begin position="4"/>
        <end position="251"/>
    </location>
</feature>
<protein>
    <submittedName>
        <fullName evidence="4">Hydrolase</fullName>
    </submittedName>
</protein>
<dbReference type="InterPro" id="IPR036526">
    <property type="entry name" value="C-N_Hydrolase_sf"/>
</dbReference>
<dbReference type="SUPFAM" id="SSF56317">
    <property type="entry name" value="Carbon-nitrogen hydrolase"/>
    <property type="match status" value="1"/>
</dbReference>
<dbReference type="OrthoDB" id="9811121at2"/>
<evidence type="ECO:0000256" key="2">
    <source>
        <dbReference type="ARBA" id="ARBA00022801"/>
    </source>
</evidence>
<dbReference type="Proteomes" id="UP000233398">
    <property type="component" value="Unassembled WGS sequence"/>
</dbReference>
<dbReference type="GO" id="GO:0016811">
    <property type="term" value="F:hydrolase activity, acting on carbon-nitrogen (but not peptide) bonds, in linear amides"/>
    <property type="evidence" value="ECO:0007669"/>
    <property type="project" value="InterPro"/>
</dbReference>
<accession>A0A2N0VGR4</accession>
<dbReference type="InterPro" id="IPR001110">
    <property type="entry name" value="UPF0012_CS"/>
</dbReference>
<evidence type="ECO:0000259" key="3">
    <source>
        <dbReference type="PROSITE" id="PS50263"/>
    </source>
</evidence>
<keyword evidence="5" id="KW-1185">Reference proteome</keyword>
<dbReference type="PANTHER" id="PTHR23088">
    <property type="entry name" value="NITRILASE-RELATED"/>
    <property type="match status" value="1"/>
</dbReference>
<comment type="caution">
    <text evidence="4">The sequence shown here is derived from an EMBL/GenBank/DDBJ whole genome shotgun (WGS) entry which is preliminary data.</text>
</comment>
<evidence type="ECO:0000313" key="4">
    <source>
        <dbReference type="EMBL" id="PKD43406.1"/>
    </source>
</evidence>
<keyword evidence="2 4" id="KW-0378">Hydrolase</keyword>
<dbReference type="EMBL" id="PISP01000003">
    <property type="protein sequence ID" value="PKD43406.1"/>
    <property type="molecule type" value="Genomic_DNA"/>
</dbReference>